<dbReference type="OrthoDB" id="276721at2759"/>
<dbReference type="VEuPathDB" id="FungiDB:HGUI_04013"/>
<dbReference type="SUPFAM" id="SSF51735">
    <property type="entry name" value="NAD(P)-binding Rossmann-fold domains"/>
    <property type="match status" value="1"/>
</dbReference>
<organism evidence="2 3">
    <name type="scientific">Hanseniaspora guilliermondii</name>
    <dbReference type="NCBI Taxonomy" id="56406"/>
    <lineage>
        <taxon>Eukaryota</taxon>
        <taxon>Fungi</taxon>
        <taxon>Dikarya</taxon>
        <taxon>Ascomycota</taxon>
        <taxon>Saccharomycotina</taxon>
        <taxon>Saccharomycetes</taxon>
        <taxon>Saccharomycodales</taxon>
        <taxon>Saccharomycodaceae</taxon>
        <taxon>Hanseniaspora</taxon>
    </lineage>
</organism>
<dbReference type="InterPro" id="IPR051207">
    <property type="entry name" value="ComplexI_NDUFA9_subunit"/>
</dbReference>
<evidence type="ECO:0000313" key="3">
    <source>
        <dbReference type="Proteomes" id="UP000183365"/>
    </source>
</evidence>
<dbReference type="Pfam" id="PF01370">
    <property type="entry name" value="Epimerase"/>
    <property type="match status" value="1"/>
</dbReference>
<dbReference type="Gene3D" id="3.40.50.720">
    <property type="entry name" value="NAD(P)-binding Rossmann-like Domain"/>
    <property type="match status" value="1"/>
</dbReference>
<protein>
    <recommendedName>
        <fullName evidence="1">NAD-dependent epimerase/dehydratase domain-containing protein</fullName>
    </recommendedName>
</protein>
<dbReference type="AlphaFoldDB" id="A0A1L0B7K4"/>
<feature type="domain" description="NAD-dependent epimerase/dehydratase" evidence="1">
    <location>
        <begin position="14"/>
        <end position="114"/>
    </location>
</feature>
<dbReference type="GO" id="GO:0005739">
    <property type="term" value="C:mitochondrion"/>
    <property type="evidence" value="ECO:0007669"/>
    <property type="project" value="TreeGrafter"/>
</dbReference>
<name>A0A1L0B7K4_9ASCO</name>
<dbReference type="GO" id="GO:0044877">
    <property type="term" value="F:protein-containing complex binding"/>
    <property type="evidence" value="ECO:0007669"/>
    <property type="project" value="TreeGrafter"/>
</dbReference>
<dbReference type="InterPro" id="IPR001509">
    <property type="entry name" value="Epimerase_deHydtase"/>
</dbReference>
<dbReference type="PANTHER" id="PTHR12126">
    <property type="entry name" value="NADH-UBIQUINONE OXIDOREDUCTASE 39 KDA SUBUNIT-RELATED"/>
    <property type="match status" value="1"/>
</dbReference>
<keyword evidence="3" id="KW-1185">Reference proteome</keyword>
<evidence type="ECO:0000313" key="2">
    <source>
        <dbReference type="EMBL" id="SGZ41812.1"/>
    </source>
</evidence>
<evidence type="ECO:0000259" key="1">
    <source>
        <dbReference type="Pfam" id="PF01370"/>
    </source>
</evidence>
<dbReference type="PANTHER" id="PTHR12126:SF16">
    <property type="entry name" value="MIOREX COMPLEX COMPONENT 2"/>
    <property type="match status" value="1"/>
</dbReference>
<sequence length="292" mass="33931">MQGLNNFNKNLPNIIVFGGTGFVGSNLIKKMINKHNLNTKFNIIIPSSKSSINQIANIPNVHYLPNINVFESNSLNDLMNVKNTKFIIHSIGTFNNDMNYKNLVKNVNIFYSVPILIKTFLKKILNDKNQNDDINFIKYNYSSFQKLLESIKERKTNKPSILYLSANRSCITDKDYIKTKRMAEKLLEMKTFSKKLSNSIIYRPGVMFTDLYKNKMDLFLKNMIWSSNGVSIRDVMSLLISNNLVINRDEYFTNVDSLTDRMIEDIIKESEKKNETYEIEIVDKTKFLNNQI</sequence>
<reference evidence="3" key="1">
    <citation type="submission" date="2016-11" db="EMBL/GenBank/DDBJ databases">
        <authorList>
            <person name="Guldener U."/>
        </authorList>
    </citation>
    <scope>NUCLEOTIDE SEQUENCE [LARGE SCALE GENOMIC DNA]</scope>
</reference>
<proteinExistence type="predicted"/>
<dbReference type="EMBL" id="FQNF01000165">
    <property type="protein sequence ID" value="SGZ41812.1"/>
    <property type="molecule type" value="Genomic_DNA"/>
</dbReference>
<accession>A0A1L0B7K4</accession>
<gene>
    <name evidence="2" type="ORF">HGUI_04013</name>
</gene>
<dbReference type="InterPro" id="IPR036291">
    <property type="entry name" value="NAD(P)-bd_dom_sf"/>
</dbReference>
<dbReference type="Proteomes" id="UP000183365">
    <property type="component" value="Unassembled WGS sequence"/>
</dbReference>